<sequence length="97" mass="10549">MTLRRRNAARDVGPARPPSPSLGGSRLPFEAAHPPNRPNINGISKTVLLINRRPRSAEGGPRAVPRRLTRSERKRTAQCPLRSRDGLSGAFVTFASA</sequence>
<reference evidence="2 3" key="1">
    <citation type="submission" date="2023-09" db="EMBL/GenBank/DDBJ databases">
        <title>Nesidiocoris tenuis whole genome shotgun sequence.</title>
        <authorList>
            <person name="Shibata T."/>
            <person name="Shimoda M."/>
            <person name="Kobayashi T."/>
            <person name="Uehara T."/>
        </authorList>
    </citation>
    <scope>NUCLEOTIDE SEQUENCE [LARGE SCALE GENOMIC DNA]</scope>
    <source>
        <strain evidence="2 3">Japan</strain>
    </source>
</reference>
<proteinExistence type="predicted"/>
<keyword evidence="3" id="KW-1185">Reference proteome</keyword>
<accession>A0ABN7B279</accession>
<name>A0ABN7B279_9HEMI</name>
<evidence type="ECO:0000313" key="2">
    <source>
        <dbReference type="EMBL" id="BES97290.1"/>
    </source>
</evidence>
<gene>
    <name evidence="2" type="ORF">NTJ_10104</name>
</gene>
<evidence type="ECO:0000256" key="1">
    <source>
        <dbReference type="SAM" id="MobiDB-lite"/>
    </source>
</evidence>
<protein>
    <submittedName>
        <fullName evidence="2">Uncharacterized protein</fullName>
    </submittedName>
</protein>
<feature type="region of interest" description="Disordered" evidence="1">
    <location>
        <begin position="1"/>
        <end position="80"/>
    </location>
</feature>
<evidence type="ECO:0000313" key="3">
    <source>
        <dbReference type="Proteomes" id="UP001307889"/>
    </source>
</evidence>
<organism evidence="2 3">
    <name type="scientific">Nesidiocoris tenuis</name>
    <dbReference type="NCBI Taxonomy" id="355587"/>
    <lineage>
        <taxon>Eukaryota</taxon>
        <taxon>Metazoa</taxon>
        <taxon>Ecdysozoa</taxon>
        <taxon>Arthropoda</taxon>
        <taxon>Hexapoda</taxon>
        <taxon>Insecta</taxon>
        <taxon>Pterygota</taxon>
        <taxon>Neoptera</taxon>
        <taxon>Paraneoptera</taxon>
        <taxon>Hemiptera</taxon>
        <taxon>Heteroptera</taxon>
        <taxon>Panheteroptera</taxon>
        <taxon>Cimicomorpha</taxon>
        <taxon>Miridae</taxon>
        <taxon>Dicyphina</taxon>
        <taxon>Nesidiocoris</taxon>
    </lineage>
</organism>
<dbReference type="Proteomes" id="UP001307889">
    <property type="component" value="Chromosome 8"/>
</dbReference>
<dbReference type="EMBL" id="AP028916">
    <property type="protein sequence ID" value="BES97290.1"/>
    <property type="molecule type" value="Genomic_DNA"/>
</dbReference>